<evidence type="ECO:0000313" key="1">
    <source>
        <dbReference type="Ensembl" id="ENSSOCP00000005895.1"/>
    </source>
</evidence>
<dbReference type="Proteomes" id="UP000694551">
    <property type="component" value="Unplaced"/>
</dbReference>
<dbReference type="AlphaFoldDB" id="A0A8D0EX18"/>
<proteinExistence type="predicted"/>
<dbReference type="Ensembl" id="ENSSOCT00000006054.1">
    <property type="protein sequence ID" value="ENSSOCP00000005895.1"/>
    <property type="gene ID" value="ENSSOCG00000004552.1"/>
</dbReference>
<organism evidence="1 2">
    <name type="scientific">Strix occidentalis caurina</name>
    <name type="common">northern spotted owl</name>
    <dbReference type="NCBI Taxonomy" id="311401"/>
    <lineage>
        <taxon>Eukaryota</taxon>
        <taxon>Metazoa</taxon>
        <taxon>Chordata</taxon>
        <taxon>Craniata</taxon>
        <taxon>Vertebrata</taxon>
        <taxon>Euteleostomi</taxon>
        <taxon>Archelosauria</taxon>
        <taxon>Archosauria</taxon>
        <taxon>Dinosauria</taxon>
        <taxon>Saurischia</taxon>
        <taxon>Theropoda</taxon>
        <taxon>Coelurosauria</taxon>
        <taxon>Aves</taxon>
        <taxon>Neognathae</taxon>
        <taxon>Neoaves</taxon>
        <taxon>Telluraves</taxon>
        <taxon>Strigiformes</taxon>
        <taxon>Strigidae</taxon>
        <taxon>Strix</taxon>
    </lineage>
</organism>
<sequence length="39" mass="4528">MKLWLDVGGWICRNIDTVKSINNTEMCELLFRPCSKSII</sequence>
<keyword evidence="2" id="KW-1185">Reference proteome</keyword>
<reference evidence="1" key="2">
    <citation type="submission" date="2025-09" db="UniProtKB">
        <authorList>
            <consortium name="Ensembl"/>
        </authorList>
    </citation>
    <scope>IDENTIFICATION</scope>
</reference>
<name>A0A8D0EX18_STROC</name>
<evidence type="ECO:0000313" key="2">
    <source>
        <dbReference type="Proteomes" id="UP000694551"/>
    </source>
</evidence>
<accession>A0A8D0EX18</accession>
<reference evidence="1" key="1">
    <citation type="submission" date="2025-08" db="UniProtKB">
        <authorList>
            <consortium name="Ensembl"/>
        </authorList>
    </citation>
    <scope>IDENTIFICATION</scope>
</reference>
<protein>
    <submittedName>
        <fullName evidence="1">Uncharacterized protein</fullName>
    </submittedName>
</protein>